<feature type="coiled-coil region" evidence="1">
    <location>
        <begin position="505"/>
        <end position="532"/>
    </location>
</feature>
<sequence>MAAARAFTAVLTKPEGQSAALAAQLAAAGIDSLDFPLIDIAPAADFGPLDAALARLDAYALVVFVSPNAIDRALARFGAIWPHSLPVGVVGPGSVAALARHGIAAPAHRVIAPGGADAADGLPETGTGAGPDGGEPRYDSESLYAQIERAFGASHPVDPGTRPADQVADDAAGARASDGVALDRRDDGATREAGVDSGAAQHFSASSAAPGSPGPREPESAAHPAPDSDPASGRPDAAAPPPAVAAGPLAGKRVLIVRGDGGREWLATRLREAGAEVELVAAYRRIVPEPSIGAWERVHALLGGAPHAWLVTSSEGVRNLHELAIDHLTAVEIEALQHAPLVAPHPRIADTARALGFDTITQSGAGDERIVRAFRTLADTAAHAAQAASVPSRMTDTNDSSKATSAGTGSAPARPAAPPPPNPPFTPFEAQGPKRRGGAAGVLLWCVVVVLACGAGAGGYVLNRKIEELDRITAQRQKTLDAAAAAARRQAEQALVYSHQVDGQISQFAGKLADAQAQQQALQQQYQDLSRNRDAWLLDQVEQTLSGASQQLQLTGDTQLALVALQNADAQLATSQGAQAIAVRKALAQDIDKLKAAPPVDLTGLAIKLDDAIGRIDALPLAGEAPIGRAVPRAAHPADAAQQAAATGQPRWKIWWHDLSTGVAAQLTSLVQVRRIDNADAMLTSPEQGYFVRENVKLRLLTARLSLLARNDAAMKSDLHAAQAALGRYFDASSKDTRTVQDLLKQVDAASLSVAVPNLNTSLSAIQQFKSRG</sequence>
<evidence type="ECO:0000313" key="6">
    <source>
        <dbReference type="Proteomes" id="UP000031838"/>
    </source>
</evidence>
<feature type="region of interest" description="Disordered" evidence="2">
    <location>
        <begin position="153"/>
        <end position="245"/>
    </location>
</feature>
<protein>
    <submittedName>
        <fullName evidence="5">Bifunctional uroporphyrinogen-III ligase/uroporphyrin-III C-methyltransferase HemD/HemX</fullName>
        <ecNumber evidence="5">2.1.1.107</ecNumber>
        <ecNumber evidence="5">4.2.1.75</ecNumber>
    </submittedName>
</protein>
<dbReference type="GO" id="GO:0016874">
    <property type="term" value="F:ligase activity"/>
    <property type="evidence" value="ECO:0007669"/>
    <property type="project" value="UniProtKB-KW"/>
</dbReference>
<dbReference type="NCBIfam" id="NF005411">
    <property type="entry name" value="PRK06975.1"/>
    <property type="match status" value="1"/>
</dbReference>
<keyword evidence="3" id="KW-0812">Transmembrane</keyword>
<feature type="region of interest" description="Disordered" evidence="2">
    <location>
        <begin position="385"/>
        <end position="433"/>
    </location>
</feature>
<feature type="compositionally biased region" description="Pro residues" evidence="2">
    <location>
        <begin position="415"/>
        <end position="426"/>
    </location>
</feature>
<feature type="compositionally biased region" description="Low complexity" evidence="2">
    <location>
        <begin position="400"/>
        <end position="414"/>
    </location>
</feature>
<keyword evidence="5" id="KW-0489">Methyltransferase</keyword>
<evidence type="ECO:0000256" key="2">
    <source>
        <dbReference type="SAM" id="MobiDB-lite"/>
    </source>
</evidence>
<dbReference type="InterPro" id="IPR007470">
    <property type="entry name" value="HemX"/>
</dbReference>
<dbReference type="CDD" id="cd06578">
    <property type="entry name" value="HemD"/>
    <property type="match status" value="1"/>
</dbReference>
<dbReference type="RefSeq" id="WP_042625738.1">
    <property type="nucleotide sequence ID" value="NZ_CP002580.1"/>
</dbReference>
<dbReference type="InterPro" id="IPR036108">
    <property type="entry name" value="4pyrrol_syn_uPrphyn_synt_sf"/>
</dbReference>
<organism evidence="5 6">
    <name type="scientific">Burkholderia plantarii</name>
    <dbReference type="NCBI Taxonomy" id="41899"/>
    <lineage>
        <taxon>Bacteria</taxon>
        <taxon>Pseudomonadati</taxon>
        <taxon>Pseudomonadota</taxon>
        <taxon>Betaproteobacteria</taxon>
        <taxon>Burkholderiales</taxon>
        <taxon>Burkholderiaceae</taxon>
        <taxon>Burkholderia</taxon>
    </lineage>
</organism>
<dbReference type="PANTHER" id="PTHR38043:SF1">
    <property type="entry name" value="PROTEIN HEMX"/>
    <property type="match status" value="1"/>
</dbReference>
<dbReference type="GO" id="GO:0004852">
    <property type="term" value="F:uroporphyrinogen-III synthase activity"/>
    <property type="evidence" value="ECO:0007669"/>
    <property type="project" value="UniProtKB-EC"/>
</dbReference>
<dbReference type="InterPro" id="IPR003754">
    <property type="entry name" value="4pyrrol_synth_uPrphyn_synth"/>
</dbReference>
<dbReference type="Pfam" id="PF04375">
    <property type="entry name" value="HemX"/>
    <property type="match status" value="1"/>
</dbReference>
<name>A0A0B6S285_BURPL</name>
<feature type="compositionally biased region" description="Low complexity" evidence="2">
    <location>
        <begin position="164"/>
        <end position="180"/>
    </location>
</feature>
<keyword evidence="3" id="KW-1133">Transmembrane helix</keyword>
<feature type="compositionally biased region" description="Basic and acidic residues" evidence="2">
    <location>
        <begin position="181"/>
        <end position="194"/>
    </location>
</feature>
<dbReference type="Gene3D" id="3.40.50.10090">
    <property type="match status" value="2"/>
</dbReference>
<dbReference type="KEGG" id="bgp:BGL_1c29430"/>
<dbReference type="AlphaFoldDB" id="A0A0B6S285"/>
<dbReference type="GO" id="GO:0032259">
    <property type="term" value="P:methylation"/>
    <property type="evidence" value="ECO:0007669"/>
    <property type="project" value="UniProtKB-KW"/>
</dbReference>
<dbReference type="EC" id="4.2.1.75" evidence="5"/>
<accession>A0A0B6S285</accession>
<feature type="region of interest" description="Disordered" evidence="2">
    <location>
        <begin position="115"/>
        <end position="139"/>
    </location>
</feature>
<feature type="transmembrane region" description="Helical" evidence="3">
    <location>
        <begin position="442"/>
        <end position="462"/>
    </location>
</feature>
<keyword evidence="5" id="KW-0436">Ligase</keyword>
<proteinExistence type="predicted"/>
<evidence type="ECO:0000256" key="1">
    <source>
        <dbReference type="SAM" id="Coils"/>
    </source>
</evidence>
<dbReference type="GO" id="GO:0004851">
    <property type="term" value="F:uroporphyrin-III C-methyltransferase activity"/>
    <property type="evidence" value="ECO:0007669"/>
    <property type="project" value="UniProtKB-EC"/>
</dbReference>
<keyword evidence="6" id="KW-1185">Reference proteome</keyword>
<feature type="compositionally biased region" description="Low complexity" evidence="2">
    <location>
        <begin position="221"/>
        <end position="237"/>
    </location>
</feature>
<gene>
    <name evidence="5" type="ORF">BGL_1c29430</name>
</gene>
<reference evidence="5 6" key="2">
    <citation type="journal article" date="2016" name="Appl. Microbiol. Biotechnol.">
        <title>Mutations improving production and secretion of extracellular lipase by Burkholderia glumae PG1.</title>
        <authorList>
            <person name="Knapp A."/>
            <person name="Voget S."/>
            <person name="Gao R."/>
            <person name="Zaburannyi N."/>
            <person name="Krysciak D."/>
            <person name="Breuer M."/>
            <person name="Hauer B."/>
            <person name="Streit W.R."/>
            <person name="Muller R."/>
            <person name="Daniel R."/>
            <person name="Jaeger K.E."/>
        </authorList>
    </citation>
    <scope>NUCLEOTIDE SEQUENCE [LARGE SCALE GENOMIC DNA]</scope>
    <source>
        <strain evidence="5 6">PG1</strain>
    </source>
</reference>
<dbReference type="GO" id="GO:0033014">
    <property type="term" value="P:tetrapyrrole biosynthetic process"/>
    <property type="evidence" value="ECO:0007669"/>
    <property type="project" value="InterPro"/>
</dbReference>
<keyword evidence="5" id="KW-0808">Transferase</keyword>
<feature type="domain" description="Tetrapyrrole biosynthesis uroporphyrinogen III synthase" evidence="4">
    <location>
        <begin position="20"/>
        <end position="105"/>
    </location>
</feature>
<dbReference type="Proteomes" id="UP000031838">
    <property type="component" value="Chromosome 1"/>
</dbReference>
<keyword evidence="5" id="KW-0456">Lyase</keyword>
<dbReference type="HOGENOM" id="CLU_015149_0_0_4"/>
<evidence type="ECO:0000259" key="4">
    <source>
        <dbReference type="Pfam" id="PF02602"/>
    </source>
</evidence>
<reference evidence="6" key="1">
    <citation type="submission" date="2011-03" db="EMBL/GenBank/DDBJ databases">
        <authorList>
            <person name="Voget S."/>
            <person name="Streit W.R."/>
            <person name="Jaeger K.E."/>
            <person name="Daniel R."/>
        </authorList>
    </citation>
    <scope>NUCLEOTIDE SEQUENCE [LARGE SCALE GENOMIC DNA]</scope>
    <source>
        <strain evidence="6">PG1</strain>
    </source>
</reference>
<keyword evidence="3" id="KW-0472">Membrane</keyword>
<dbReference type="EMBL" id="CP002580">
    <property type="protein sequence ID" value="AJK47420.1"/>
    <property type="molecule type" value="Genomic_DNA"/>
</dbReference>
<feature type="domain" description="Tetrapyrrole biosynthesis uroporphyrinogen III synthase" evidence="4">
    <location>
        <begin position="249"/>
        <end position="362"/>
    </location>
</feature>
<dbReference type="SUPFAM" id="SSF69618">
    <property type="entry name" value="HemD-like"/>
    <property type="match status" value="2"/>
</dbReference>
<dbReference type="PANTHER" id="PTHR38043">
    <property type="entry name" value="PROTEIN HEMX"/>
    <property type="match status" value="1"/>
</dbReference>
<dbReference type="EC" id="2.1.1.107" evidence="5"/>
<dbReference type="Pfam" id="PF02602">
    <property type="entry name" value="HEM4"/>
    <property type="match status" value="2"/>
</dbReference>
<evidence type="ECO:0000256" key="3">
    <source>
        <dbReference type="SAM" id="Phobius"/>
    </source>
</evidence>
<evidence type="ECO:0000313" key="5">
    <source>
        <dbReference type="EMBL" id="AJK47420.1"/>
    </source>
</evidence>
<keyword evidence="1" id="KW-0175">Coiled coil</keyword>